<sequence>MDTLYKQKYLKYKAKYLKLLAQQESLNPFQENNHLKYNYSNNSNQFDLTGGVGRTTAVITSSADPANIAEIVIRNDKSYIYSVNNIVEKQGVLNNTQANNIQNLSGYAQTLKNSSKEPVVGLTIDGKVIDLRKLPKDIRSAILDNINKIIK</sequence>
<accession>A0A6N1NIX2</accession>
<reference evidence="1" key="2">
    <citation type="journal article" date="2018" name="Nat. Commun.">
        <title>Tailed giant Tupanvirus possesses the most complete translational apparatus of the known virosphere.</title>
        <authorList>
            <person name="Abrahao J."/>
            <person name="Silva L."/>
            <person name="Silva L.S."/>
            <person name="Khalil J.Y.B."/>
            <person name="Rodrigues R."/>
            <person name="Arantes T."/>
            <person name="Assis F."/>
            <person name="Boratto P."/>
            <person name="Andrade M."/>
            <person name="Kroon E.G."/>
            <person name="Ribeiro B."/>
            <person name="Bergier I."/>
            <person name="Seligmann H."/>
            <person name="Ghigo E."/>
            <person name="Colson P."/>
            <person name="Levasseur A."/>
            <person name="Kroemer G."/>
            <person name="Raoult D."/>
            <person name="La Scola B."/>
        </authorList>
    </citation>
    <scope>NUCLEOTIDE SEQUENCE [LARGE SCALE GENOMIC DNA]</scope>
    <source>
        <strain evidence="1">Deep ocean</strain>
    </source>
</reference>
<evidence type="ECO:0000313" key="1">
    <source>
        <dbReference type="EMBL" id="QKU34450.1"/>
    </source>
</evidence>
<dbReference type="RefSeq" id="YP_010781082.1">
    <property type="nucleotide sequence ID" value="NC_075038.1"/>
</dbReference>
<organism evidence="1">
    <name type="scientific">Tupanvirus deep ocean</name>
    <dbReference type="NCBI Taxonomy" id="2126984"/>
    <lineage>
        <taxon>Viruses</taxon>
        <taxon>Varidnaviria</taxon>
        <taxon>Bamfordvirae</taxon>
        <taxon>Nucleocytoviricota</taxon>
        <taxon>Megaviricetes</taxon>
        <taxon>Imitervirales</taxon>
        <taxon>Mimiviridae</taxon>
        <taxon>Megamimivirinae</taxon>
        <taxon>Tupanvirus</taxon>
        <taxon>Tupanvirus altamarinense</taxon>
    </lineage>
</organism>
<name>A0A6N1NIX2_9VIRU</name>
<dbReference type="KEGG" id="vg:80517773"/>
<dbReference type="EMBL" id="MF405918">
    <property type="protein sequence ID" value="QKU34450.1"/>
    <property type="molecule type" value="Genomic_DNA"/>
</dbReference>
<protein>
    <submittedName>
        <fullName evidence="1">Putative ORFan</fullName>
    </submittedName>
</protein>
<reference evidence="1" key="1">
    <citation type="submission" date="2017-06" db="EMBL/GenBank/DDBJ databases">
        <authorList>
            <person name="Assis F.L."/>
            <person name="Abrahao J.S."/>
            <person name="Silva L."/>
            <person name="Khalil J.B."/>
            <person name="Rodrigues R."/>
            <person name="Silva L.S."/>
            <person name="Boratto P."/>
            <person name="Andrade M."/>
            <person name="Kroon E.G."/>
            <person name="Ribeiro B."/>
            <person name="Bergier I."/>
            <person name="Seligmann H."/>
            <person name="Ghigo E."/>
            <person name="Colson P."/>
            <person name="Levasseur A."/>
            <person name="Raoult D."/>
            <person name="Scola B.L."/>
        </authorList>
    </citation>
    <scope>NUCLEOTIDE SEQUENCE</scope>
    <source>
        <strain evidence="1">Deep ocean</strain>
    </source>
</reference>
<proteinExistence type="predicted"/>
<dbReference type="GeneID" id="80517773"/>